<sequence length="139" mass="16138">HEYSRLLEVKLAIAEYHYFDSVPEKVHKLKYITRATFLDARWDVPMALELRGFRNQWCWGGRKWQVPAVWSLDDLPGERQSDMSDGDTRAIAALELGYCPHDGLKITWSRWQPISILPELGGRNIGAGYWELPYVRPPP</sequence>
<reference evidence="1" key="1">
    <citation type="journal article" date="2014" name="Front. Microbiol.">
        <title>High frequency of phylogenetically diverse reductive dehalogenase-homologous genes in deep subseafloor sedimentary metagenomes.</title>
        <authorList>
            <person name="Kawai M."/>
            <person name="Futagami T."/>
            <person name="Toyoda A."/>
            <person name="Takaki Y."/>
            <person name="Nishi S."/>
            <person name="Hori S."/>
            <person name="Arai W."/>
            <person name="Tsubouchi T."/>
            <person name="Morono Y."/>
            <person name="Uchiyama I."/>
            <person name="Ito T."/>
            <person name="Fujiyama A."/>
            <person name="Inagaki F."/>
            <person name="Takami H."/>
        </authorList>
    </citation>
    <scope>NUCLEOTIDE SEQUENCE</scope>
    <source>
        <strain evidence="1">Expedition CK06-06</strain>
    </source>
</reference>
<feature type="non-terminal residue" evidence="1">
    <location>
        <position position="139"/>
    </location>
</feature>
<dbReference type="EMBL" id="BARW01013520">
    <property type="protein sequence ID" value="GAI80772.1"/>
    <property type="molecule type" value="Genomic_DNA"/>
</dbReference>
<comment type="caution">
    <text evidence="1">The sequence shown here is derived from an EMBL/GenBank/DDBJ whole genome shotgun (WGS) entry which is preliminary data.</text>
</comment>
<proteinExistence type="predicted"/>
<protein>
    <submittedName>
        <fullName evidence="1">Uncharacterized protein</fullName>
    </submittedName>
</protein>
<dbReference type="AlphaFoldDB" id="X1RJ38"/>
<gene>
    <name evidence="1" type="ORF">S12H4_24719</name>
</gene>
<organism evidence="1">
    <name type="scientific">marine sediment metagenome</name>
    <dbReference type="NCBI Taxonomy" id="412755"/>
    <lineage>
        <taxon>unclassified sequences</taxon>
        <taxon>metagenomes</taxon>
        <taxon>ecological metagenomes</taxon>
    </lineage>
</organism>
<name>X1RJ38_9ZZZZ</name>
<feature type="non-terminal residue" evidence="1">
    <location>
        <position position="1"/>
    </location>
</feature>
<evidence type="ECO:0000313" key="1">
    <source>
        <dbReference type="EMBL" id="GAI80772.1"/>
    </source>
</evidence>
<accession>X1RJ38</accession>